<evidence type="ECO:0000313" key="3">
    <source>
        <dbReference type="Proteomes" id="UP000011648"/>
    </source>
</evidence>
<feature type="domain" description="Bacterial bifunctional deaminase-reductase C-terminal" evidence="1">
    <location>
        <begin position="6"/>
        <end position="170"/>
    </location>
</feature>
<dbReference type="GO" id="GO:0009231">
    <property type="term" value="P:riboflavin biosynthetic process"/>
    <property type="evidence" value="ECO:0007669"/>
    <property type="project" value="InterPro"/>
</dbReference>
<dbReference type="InterPro" id="IPR024072">
    <property type="entry name" value="DHFR-like_dom_sf"/>
</dbReference>
<name>L9ZGG3_9EURY</name>
<organism evidence="2 3">
    <name type="scientific">Natrialba taiwanensis DSM 12281</name>
    <dbReference type="NCBI Taxonomy" id="1230458"/>
    <lineage>
        <taxon>Archaea</taxon>
        <taxon>Methanobacteriati</taxon>
        <taxon>Methanobacteriota</taxon>
        <taxon>Stenosarchaea group</taxon>
        <taxon>Halobacteria</taxon>
        <taxon>Halobacteriales</taxon>
        <taxon>Natrialbaceae</taxon>
        <taxon>Natrialba</taxon>
    </lineage>
</organism>
<dbReference type="Gene3D" id="3.40.430.10">
    <property type="entry name" value="Dihydrofolate Reductase, subunit A"/>
    <property type="match status" value="1"/>
</dbReference>
<dbReference type="GO" id="GO:0008703">
    <property type="term" value="F:5-amino-6-(5-phosphoribosylamino)uracil reductase activity"/>
    <property type="evidence" value="ECO:0007669"/>
    <property type="project" value="InterPro"/>
</dbReference>
<keyword evidence="3" id="KW-1185">Reference proteome</keyword>
<dbReference type="AlphaFoldDB" id="L9ZGG3"/>
<dbReference type="EMBL" id="AOIL01000067">
    <property type="protein sequence ID" value="ELY85540.1"/>
    <property type="molecule type" value="Genomic_DNA"/>
</dbReference>
<accession>L9ZGG3</accession>
<sequence>MSELLLYIAASVDGFIATPDGGVDWLDEFQQESDGANSDDDGYDEFFASVDCLVMGSRTYEQVLEFGAWPYEDRPTYVLTSRELPLASDAVSLVDGELAELVADLRANHDRIWLVGGGALARSMLRANCVDELRLHLVPVILGSGISLFGTDEPRRDLELLETTTRGGGLVELRYRIESTTGVDSGRVVSIVTTATSHTPIA</sequence>
<protein>
    <submittedName>
        <fullName evidence="2">Bifunctional deaminase-reductase domain-containing protein</fullName>
    </submittedName>
</protein>
<evidence type="ECO:0000313" key="2">
    <source>
        <dbReference type="EMBL" id="ELY85540.1"/>
    </source>
</evidence>
<dbReference type="PATRIC" id="fig|1230458.4.peg.3924"/>
<dbReference type="PANTHER" id="PTHR38011:SF11">
    <property type="entry name" value="2,5-DIAMINO-6-RIBOSYLAMINO-4(3H)-PYRIMIDINONE 5'-PHOSPHATE REDUCTASE"/>
    <property type="match status" value="1"/>
</dbReference>
<gene>
    <name evidence="2" type="ORF">C484_19517</name>
</gene>
<dbReference type="InterPro" id="IPR002734">
    <property type="entry name" value="RibDG_C"/>
</dbReference>
<comment type="caution">
    <text evidence="2">The sequence shown here is derived from an EMBL/GenBank/DDBJ whole genome shotgun (WGS) entry which is preliminary data.</text>
</comment>
<proteinExistence type="predicted"/>
<evidence type="ECO:0000259" key="1">
    <source>
        <dbReference type="Pfam" id="PF01872"/>
    </source>
</evidence>
<reference evidence="2 3" key="1">
    <citation type="journal article" date="2014" name="PLoS Genet.">
        <title>Phylogenetically driven sequencing of extremely halophilic archaea reveals strategies for static and dynamic osmo-response.</title>
        <authorList>
            <person name="Becker E.A."/>
            <person name="Seitzer P.M."/>
            <person name="Tritt A."/>
            <person name="Larsen D."/>
            <person name="Krusor M."/>
            <person name="Yao A.I."/>
            <person name="Wu D."/>
            <person name="Madern D."/>
            <person name="Eisen J.A."/>
            <person name="Darling A.E."/>
            <person name="Facciotti M.T."/>
        </authorList>
    </citation>
    <scope>NUCLEOTIDE SEQUENCE [LARGE SCALE GENOMIC DNA]</scope>
    <source>
        <strain evidence="2 3">DSM 12281</strain>
    </source>
</reference>
<dbReference type="InterPro" id="IPR050765">
    <property type="entry name" value="Riboflavin_Biosynth_HTPR"/>
</dbReference>
<dbReference type="PANTHER" id="PTHR38011">
    <property type="entry name" value="DIHYDROFOLATE REDUCTASE FAMILY PROTEIN (AFU_ORTHOLOGUE AFUA_8G06820)"/>
    <property type="match status" value="1"/>
</dbReference>
<dbReference type="RefSeq" id="WP_006827498.1">
    <property type="nucleotide sequence ID" value="NZ_AOIL01000067.1"/>
</dbReference>
<dbReference type="STRING" id="1230458.C484_19517"/>
<dbReference type="Pfam" id="PF01872">
    <property type="entry name" value="RibD_C"/>
    <property type="match status" value="1"/>
</dbReference>
<dbReference type="Proteomes" id="UP000011648">
    <property type="component" value="Unassembled WGS sequence"/>
</dbReference>
<dbReference type="SUPFAM" id="SSF53597">
    <property type="entry name" value="Dihydrofolate reductase-like"/>
    <property type="match status" value="1"/>
</dbReference>